<feature type="region of interest" description="Disordered" evidence="1">
    <location>
        <begin position="40"/>
        <end position="119"/>
    </location>
</feature>
<feature type="compositionally biased region" description="Basic residues" evidence="1">
    <location>
        <begin position="90"/>
        <end position="103"/>
    </location>
</feature>
<dbReference type="AlphaFoldDB" id="A0A833WL32"/>
<reference evidence="2" key="1">
    <citation type="submission" date="2015-10" db="EMBL/GenBank/DDBJ databases">
        <authorList>
            <person name="Martinez-Garcia P.J."/>
            <person name="Crepeau M.W."/>
            <person name="Puiu D."/>
            <person name="Gonzalez-Ibeas D."/>
            <person name="Whalen J."/>
            <person name="Stevens K."/>
            <person name="Paul R."/>
            <person name="Butterfield T."/>
            <person name="Britton M."/>
            <person name="Reagan R."/>
            <person name="Chakraborty S."/>
            <person name="Walawage S.L."/>
            <person name="Vasquez-Gross H.A."/>
            <person name="Cardeno C."/>
            <person name="Famula R."/>
            <person name="Pratt K."/>
            <person name="Kuruganti S."/>
            <person name="Aradhya M.K."/>
            <person name="Leslie C.A."/>
            <person name="Dandekar A.M."/>
            <person name="Salzberg S.L."/>
            <person name="Wegrzyn J.L."/>
            <person name="Langley C.H."/>
            <person name="Neale D.B."/>
        </authorList>
    </citation>
    <scope>NUCLEOTIDE SEQUENCE</scope>
    <source>
        <tissue evidence="2">Leaves</tissue>
    </source>
</reference>
<reference evidence="2" key="2">
    <citation type="submission" date="2020-03" db="EMBL/GenBank/DDBJ databases">
        <title>Walnut 2.0.</title>
        <authorList>
            <person name="Marrano A."/>
            <person name="Britton M."/>
            <person name="Zimin A.V."/>
            <person name="Zaini P.A."/>
            <person name="Workman R."/>
            <person name="Puiu D."/>
            <person name="Bianco L."/>
            <person name="Allen B.J."/>
            <person name="Troggio M."/>
            <person name="Leslie C.A."/>
            <person name="Timp W."/>
            <person name="Dendekar A."/>
            <person name="Salzberg S.L."/>
            <person name="Neale D.B."/>
        </authorList>
    </citation>
    <scope>NUCLEOTIDE SEQUENCE</scope>
    <source>
        <tissue evidence="2">Leaves</tissue>
    </source>
</reference>
<evidence type="ECO:0000256" key="1">
    <source>
        <dbReference type="SAM" id="MobiDB-lite"/>
    </source>
</evidence>
<feature type="compositionally biased region" description="Basic residues" evidence="1">
    <location>
        <begin position="69"/>
        <end position="80"/>
    </location>
</feature>
<sequence>MCYGMITYAADSNEHFEDAKKRIHEMTECYREQTRNLSLTQTGSNDGFMTMDTTKVGSSQQVKSPLVVKGKRRPPSLRRSSRMETELRKVKAKKKKAQVRGKLKQRDERNTPDGDTPAMGTCMNLFGPSEVDITNPVLDSEAFDSSGTWH</sequence>
<feature type="compositionally biased region" description="Polar residues" evidence="1">
    <location>
        <begin position="40"/>
        <end position="63"/>
    </location>
</feature>
<comment type="caution">
    <text evidence="2">The sequence shown here is derived from an EMBL/GenBank/DDBJ whole genome shotgun (WGS) entry which is preliminary data.</text>
</comment>
<proteinExistence type="predicted"/>
<protein>
    <submittedName>
        <fullName evidence="2">Uncharacterized protein</fullName>
    </submittedName>
</protein>
<organism evidence="2 3">
    <name type="scientific">Juglans regia</name>
    <name type="common">English walnut</name>
    <dbReference type="NCBI Taxonomy" id="51240"/>
    <lineage>
        <taxon>Eukaryota</taxon>
        <taxon>Viridiplantae</taxon>
        <taxon>Streptophyta</taxon>
        <taxon>Embryophyta</taxon>
        <taxon>Tracheophyta</taxon>
        <taxon>Spermatophyta</taxon>
        <taxon>Magnoliopsida</taxon>
        <taxon>eudicotyledons</taxon>
        <taxon>Gunneridae</taxon>
        <taxon>Pentapetalae</taxon>
        <taxon>rosids</taxon>
        <taxon>fabids</taxon>
        <taxon>Fagales</taxon>
        <taxon>Juglandaceae</taxon>
        <taxon>Juglans</taxon>
    </lineage>
</organism>
<evidence type="ECO:0000313" key="2">
    <source>
        <dbReference type="EMBL" id="KAF5454613.1"/>
    </source>
</evidence>
<gene>
    <name evidence="2" type="ORF">F2P56_024264</name>
</gene>
<accession>A0A833WL32</accession>
<name>A0A833WL32_JUGRE</name>
<dbReference type="Proteomes" id="UP000619265">
    <property type="component" value="Unassembled WGS sequence"/>
</dbReference>
<dbReference type="Gramene" id="Jr11_08460_p1">
    <property type="protein sequence ID" value="cds.Jr11_08460_p1"/>
    <property type="gene ID" value="Jr11_08460"/>
</dbReference>
<dbReference type="EMBL" id="LIHL02000011">
    <property type="protein sequence ID" value="KAF5454613.1"/>
    <property type="molecule type" value="Genomic_DNA"/>
</dbReference>
<evidence type="ECO:0000313" key="3">
    <source>
        <dbReference type="Proteomes" id="UP000619265"/>
    </source>
</evidence>